<reference evidence="6" key="1">
    <citation type="submission" date="2019-07" db="EMBL/GenBank/DDBJ databases">
        <authorList>
            <person name="De-Chao Zhang Q."/>
        </authorList>
    </citation>
    <scope>NUCLEOTIDE SEQUENCE</scope>
    <source>
        <strain evidence="6">TP-CH-4</strain>
    </source>
</reference>
<evidence type="ECO:0000256" key="1">
    <source>
        <dbReference type="ARBA" id="ARBA00023015"/>
    </source>
</evidence>
<dbReference type="InterPro" id="IPR016032">
    <property type="entry name" value="Sig_transdc_resp-reg_C-effctor"/>
</dbReference>
<dbReference type="EMBL" id="VIKU02000001">
    <property type="protein sequence ID" value="NHF58197.1"/>
    <property type="molecule type" value="Genomic_DNA"/>
</dbReference>
<evidence type="ECO:0000256" key="2">
    <source>
        <dbReference type="ARBA" id="ARBA00023125"/>
    </source>
</evidence>
<dbReference type="PROSITE" id="PS50043">
    <property type="entry name" value="HTH_LUXR_2"/>
    <property type="match status" value="1"/>
</dbReference>
<proteinExistence type="predicted"/>
<evidence type="ECO:0000256" key="4">
    <source>
        <dbReference type="SAM" id="Phobius"/>
    </source>
</evidence>
<keyword evidence="2" id="KW-0238">DNA-binding</keyword>
<keyword evidence="7" id="KW-1185">Reference proteome</keyword>
<keyword evidence="4" id="KW-0812">Transmembrane</keyword>
<organism evidence="6 7">
    <name type="scientific">Pelagihabitans pacificus</name>
    <dbReference type="NCBI Taxonomy" id="2696054"/>
    <lineage>
        <taxon>Bacteria</taxon>
        <taxon>Pseudomonadati</taxon>
        <taxon>Bacteroidota</taxon>
        <taxon>Flavobacteriia</taxon>
        <taxon>Flavobacteriales</taxon>
        <taxon>Flavobacteriaceae</taxon>
        <taxon>Pelagihabitans</taxon>
    </lineage>
</organism>
<sequence length="314" mass="36727">MLDLTYFIVFVFSIAIAFASIWFGHQFTTTYYTKFHKDYFYYLITFFGFSFYGIWAQIFMRSFLSSKDTGGEMIEMVANFLPILGVPFLIISWIMLVKMGYSLVEVKPKKKFWLIHFIILAIIIALGGLLVTLDTSYWGLGNQLIDIQIGLVLFLDTVPIVFFVSMVVYHSKKYRMSYRNIITRFALLVLLGLTLRCVVLIFHDTDPWIFAPLLLLYFLSNFVPLFYLRLTSDAVFSPVRVEYLNEEKRALLFQKYQITKREKEIIDQICQGKTNQQIADDLFISLQTVKDHTHRIYTKIGINSRLKLVQMING</sequence>
<dbReference type="Gene3D" id="1.10.10.10">
    <property type="entry name" value="Winged helix-like DNA-binding domain superfamily/Winged helix DNA-binding domain"/>
    <property type="match status" value="1"/>
</dbReference>
<feature type="transmembrane region" description="Helical" evidence="4">
    <location>
        <begin position="145"/>
        <end position="169"/>
    </location>
</feature>
<feature type="transmembrane region" description="Helical" evidence="4">
    <location>
        <begin position="39"/>
        <end position="60"/>
    </location>
</feature>
<reference evidence="6" key="2">
    <citation type="submission" date="2020-03" db="EMBL/GenBank/DDBJ databases">
        <title>Flavobacteriaceae bacterium strain TP-CH-4, a member of the family Flavobacteriaceae isolated from a deep-sea seamount.</title>
        <authorList>
            <person name="Zhang D.-C."/>
        </authorList>
    </citation>
    <scope>NUCLEOTIDE SEQUENCE</scope>
    <source>
        <strain evidence="6">TP-CH-4</strain>
    </source>
</reference>
<keyword evidence="4" id="KW-1133">Transmembrane helix</keyword>
<dbReference type="CDD" id="cd06170">
    <property type="entry name" value="LuxR_C_like"/>
    <property type="match status" value="1"/>
</dbReference>
<evidence type="ECO:0000256" key="3">
    <source>
        <dbReference type="ARBA" id="ARBA00023163"/>
    </source>
</evidence>
<keyword evidence="4" id="KW-0472">Membrane</keyword>
<name>A0A967AV75_9FLAO</name>
<comment type="caution">
    <text evidence="6">The sequence shown here is derived from an EMBL/GenBank/DDBJ whole genome shotgun (WGS) entry which is preliminary data.</text>
</comment>
<keyword evidence="3" id="KW-0804">Transcription</keyword>
<dbReference type="PRINTS" id="PR00038">
    <property type="entry name" value="HTHLUXR"/>
</dbReference>
<feature type="domain" description="HTH luxR-type" evidence="5">
    <location>
        <begin position="251"/>
        <end position="314"/>
    </location>
</feature>
<keyword evidence="1" id="KW-0805">Transcription regulation</keyword>
<dbReference type="GO" id="GO:0006355">
    <property type="term" value="P:regulation of DNA-templated transcription"/>
    <property type="evidence" value="ECO:0007669"/>
    <property type="project" value="InterPro"/>
</dbReference>
<dbReference type="AlphaFoldDB" id="A0A967AV75"/>
<dbReference type="GO" id="GO:0003677">
    <property type="term" value="F:DNA binding"/>
    <property type="evidence" value="ECO:0007669"/>
    <property type="project" value="UniProtKB-KW"/>
</dbReference>
<dbReference type="Pfam" id="PF00196">
    <property type="entry name" value="GerE"/>
    <property type="match status" value="1"/>
</dbReference>
<dbReference type="PANTHER" id="PTHR44688">
    <property type="entry name" value="DNA-BINDING TRANSCRIPTIONAL ACTIVATOR DEVR_DOSR"/>
    <property type="match status" value="1"/>
</dbReference>
<feature type="transmembrane region" description="Helical" evidence="4">
    <location>
        <begin position="80"/>
        <end position="101"/>
    </location>
</feature>
<dbReference type="PROSITE" id="PS00622">
    <property type="entry name" value="HTH_LUXR_1"/>
    <property type="match status" value="1"/>
</dbReference>
<feature type="transmembrane region" description="Helical" evidence="4">
    <location>
        <begin position="113"/>
        <end position="133"/>
    </location>
</feature>
<dbReference type="SUPFAM" id="SSF46894">
    <property type="entry name" value="C-terminal effector domain of the bipartite response regulators"/>
    <property type="match status" value="1"/>
</dbReference>
<dbReference type="InterPro" id="IPR036388">
    <property type="entry name" value="WH-like_DNA-bd_sf"/>
</dbReference>
<dbReference type="Proteomes" id="UP000707206">
    <property type="component" value="Unassembled WGS sequence"/>
</dbReference>
<evidence type="ECO:0000313" key="6">
    <source>
        <dbReference type="EMBL" id="NHF58197.1"/>
    </source>
</evidence>
<dbReference type="InterPro" id="IPR000792">
    <property type="entry name" value="Tscrpt_reg_LuxR_C"/>
</dbReference>
<dbReference type="RefSeq" id="WP_152572699.1">
    <property type="nucleotide sequence ID" value="NZ_VIKU02000001.1"/>
</dbReference>
<feature type="transmembrane region" description="Helical" evidence="4">
    <location>
        <begin position="6"/>
        <end position="27"/>
    </location>
</feature>
<feature type="transmembrane region" description="Helical" evidence="4">
    <location>
        <begin position="208"/>
        <end position="228"/>
    </location>
</feature>
<dbReference type="PANTHER" id="PTHR44688:SF16">
    <property type="entry name" value="DNA-BINDING TRANSCRIPTIONAL ACTIVATOR DEVR_DOSR"/>
    <property type="match status" value="1"/>
</dbReference>
<accession>A0A967AV75</accession>
<dbReference type="SMART" id="SM00421">
    <property type="entry name" value="HTH_LUXR"/>
    <property type="match status" value="1"/>
</dbReference>
<protein>
    <submittedName>
        <fullName evidence="6">Helix-turn-helix transcriptional regulator</fullName>
    </submittedName>
</protein>
<feature type="transmembrane region" description="Helical" evidence="4">
    <location>
        <begin position="181"/>
        <end position="202"/>
    </location>
</feature>
<evidence type="ECO:0000313" key="7">
    <source>
        <dbReference type="Proteomes" id="UP000707206"/>
    </source>
</evidence>
<gene>
    <name evidence="6" type="ORF">FK220_002510</name>
</gene>
<evidence type="ECO:0000259" key="5">
    <source>
        <dbReference type="PROSITE" id="PS50043"/>
    </source>
</evidence>